<feature type="active site" description="Proton acceptor" evidence="5">
    <location>
        <position position="247"/>
    </location>
</feature>
<feature type="domain" description="Endonuclease/exonuclease/phosphatase" evidence="8">
    <location>
        <begin position="5"/>
        <end position="247"/>
    </location>
</feature>
<dbReference type="SUPFAM" id="SSF56219">
    <property type="entry name" value="DNase I-like"/>
    <property type="match status" value="1"/>
</dbReference>
<reference evidence="11" key="2">
    <citation type="submission" date="2016-11" db="EMBL/GenBank/DDBJ databases">
        <authorList>
            <person name="Varghese N."/>
            <person name="Submissions S."/>
        </authorList>
    </citation>
    <scope>NUCLEOTIDE SEQUENCE [LARGE SCALE GENOMIC DNA]</scope>
    <source>
        <strain evidence="11">UWOS</strain>
    </source>
</reference>
<feature type="site" description="Important for catalytic activity" evidence="7">
    <location>
        <position position="221"/>
    </location>
</feature>
<reference evidence="10 12" key="3">
    <citation type="submission" date="2017-02" db="EMBL/GenBank/DDBJ databases">
        <authorList>
            <person name="Peterson S.W."/>
        </authorList>
    </citation>
    <scope>NUCLEOTIDE SEQUENCE [LARGE SCALE GENOMIC DNA]</scope>
    <source>
        <strain evidence="10 12">ATCC 43854</strain>
    </source>
</reference>
<dbReference type="InterPro" id="IPR036691">
    <property type="entry name" value="Endo/exonu/phosph_ase_sf"/>
</dbReference>
<dbReference type="PANTHER" id="PTHR22748">
    <property type="entry name" value="AP ENDONUCLEASE"/>
    <property type="match status" value="1"/>
</dbReference>
<evidence type="ECO:0000256" key="7">
    <source>
        <dbReference type="PIRSR" id="PIRSR604808-3"/>
    </source>
</evidence>
<gene>
    <name evidence="10" type="ORF">SAMN02745108_00693</name>
    <name evidence="9" type="ORF">SAMN05720469_10816</name>
</gene>
<protein>
    <submittedName>
        <fullName evidence="9">Exodeoxyribonuclease-3</fullName>
    </submittedName>
</protein>
<dbReference type="PANTHER" id="PTHR22748:SF6">
    <property type="entry name" value="DNA-(APURINIC OR APYRIMIDINIC SITE) ENDONUCLEASE"/>
    <property type="match status" value="1"/>
</dbReference>
<feature type="binding site" evidence="6">
    <location>
        <position position="151"/>
    </location>
    <ligand>
        <name>Mg(2+)</name>
        <dbReference type="ChEBI" id="CHEBI:18420"/>
        <label>1</label>
    </ligand>
</feature>
<comment type="similarity">
    <text evidence="1">Belongs to the DNA repair enzymes AP/ExoA family.</text>
</comment>
<keyword evidence="3" id="KW-0378">Hydrolase</keyword>
<evidence type="ECO:0000313" key="12">
    <source>
        <dbReference type="Proteomes" id="UP000190449"/>
    </source>
</evidence>
<dbReference type="NCBIfam" id="TIGR00195">
    <property type="entry name" value="exoDNase_III"/>
    <property type="match status" value="1"/>
</dbReference>
<dbReference type="STRING" id="28122.SAMN02745108_00693"/>
<feature type="binding site" evidence="6">
    <location>
        <position position="149"/>
    </location>
    <ligand>
        <name>Mg(2+)</name>
        <dbReference type="ChEBI" id="CHEBI:18420"/>
        <label>1</label>
    </ligand>
</feature>
<dbReference type="GO" id="GO:0003906">
    <property type="term" value="F:DNA-(apurinic or apyrimidinic site) endonuclease activity"/>
    <property type="evidence" value="ECO:0007669"/>
    <property type="project" value="TreeGrafter"/>
</dbReference>
<feature type="site" description="Interaction with DNA substrate" evidence="7">
    <location>
        <position position="247"/>
    </location>
</feature>
<dbReference type="PROSITE" id="PS51435">
    <property type="entry name" value="AP_NUCLEASE_F1_4"/>
    <property type="match status" value="1"/>
</dbReference>
<evidence type="ECO:0000256" key="4">
    <source>
        <dbReference type="ARBA" id="ARBA00022842"/>
    </source>
</evidence>
<feature type="active site" evidence="5">
    <location>
        <position position="109"/>
    </location>
</feature>
<dbReference type="Proteomes" id="UP000184275">
    <property type="component" value="Unassembled WGS sequence"/>
</dbReference>
<evidence type="ECO:0000259" key="8">
    <source>
        <dbReference type="Pfam" id="PF03372"/>
    </source>
</evidence>
<dbReference type="GO" id="GO:0008311">
    <property type="term" value="F:double-stranded DNA 3'-5' DNA exonuclease activity"/>
    <property type="evidence" value="ECO:0007669"/>
    <property type="project" value="TreeGrafter"/>
</dbReference>
<dbReference type="AlphaFoldDB" id="A0A1M6SZQ9"/>
<dbReference type="NCBIfam" id="TIGR00633">
    <property type="entry name" value="xth"/>
    <property type="match status" value="1"/>
</dbReference>
<dbReference type="FunFam" id="3.60.10.10:FF:000026">
    <property type="entry name" value="Exodeoxyribonuclease III"/>
    <property type="match status" value="1"/>
</dbReference>
<evidence type="ECO:0000256" key="2">
    <source>
        <dbReference type="ARBA" id="ARBA00022723"/>
    </source>
</evidence>
<dbReference type="EMBL" id="FRAW01000008">
    <property type="protein sequence ID" value="SHK50156.1"/>
    <property type="molecule type" value="Genomic_DNA"/>
</dbReference>
<accession>A0A1T4KYS1</accession>
<dbReference type="InterPro" id="IPR005135">
    <property type="entry name" value="Endo/exonuclease/phosphatase"/>
</dbReference>
<feature type="active site" description="Proton donor/acceptor" evidence="5">
    <location>
        <position position="149"/>
    </location>
</feature>
<organism evidence="9 11">
    <name type="scientific">Fibrobacter intestinalis</name>
    <dbReference type="NCBI Taxonomy" id="28122"/>
    <lineage>
        <taxon>Bacteria</taxon>
        <taxon>Pseudomonadati</taxon>
        <taxon>Fibrobacterota</taxon>
        <taxon>Fibrobacteria</taxon>
        <taxon>Fibrobacterales</taxon>
        <taxon>Fibrobacteraceae</taxon>
        <taxon>Fibrobacter</taxon>
    </lineage>
</organism>
<dbReference type="Gene3D" id="3.60.10.10">
    <property type="entry name" value="Endonuclease/exonuclease/phosphatase"/>
    <property type="match status" value="1"/>
</dbReference>
<keyword evidence="4 6" id="KW-0460">Magnesium</keyword>
<evidence type="ECO:0000313" key="11">
    <source>
        <dbReference type="Proteomes" id="UP000184275"/>
    </source>
</evidence>
<feature type="binding site" evidence="6">
    <location>
        <position position="7"/>
    </location>
    <ligand>
        <name>Mg(2+)</name>
        <dbReference type="ChEBI" id="CHEBI:18420"/>
        <label>1</label>
    </ligand>
</feature>
<proteinExistence type="inferred from homology"/>
<sequence>MRIYSWNVNGIRSAEKKGFADWFNQTRPELLCLQEIRAEKEQVPESIVAPEGYFCYWNSCQKKKGYSGTAILSQIEPDSVEYGFGIDEFDEEGRVVQLVFPDWVLNSIYFPNGGQGEDRVDYKLRFYDAFLDNCLSWIKRGRHVVTLGDYNTCHTEMDIARPAENENVSGFLPVERAWIDKYIAAGFEDTFRTLHPDARDTYTWWSNRANSRARNVGWRIDYAFVDAGLSQNVSDAQIYTEVLGSDHCPISVDLEMPFPPISTEKQE</sequence>
<reference evidence="9" key="1">
    <citation type="submission" date="2016-11" db="EMBL/GenBank/DDBJ databases">
        <authorList>
            <person name="Jaros S."/>
            <person name="Januszkiewicz K."/>
            <person name="Wedrychowicz H."/>
        </authorList>
    </citation>
    <scope>NUCLEOTIDE SEQUENCE [LARGE SCALE GENOMIC DNA]</scope>
    <source>
        <strain evidence="9">UWOS</strain>
    </source>
</reference>
<dbReference type="InterPro" id="IPR004808">
    <property type="entry name" value="AP_endonuc_1"/>
</dbReference>
<keyword evidence="11" id="KW-1185">Reference proteome</keyword>
<dbReference type="GO" id="GO:0006284">
    <property type="term" value="P:base-excision repair"/>
    <property type="evidence" value="ECO:0007669"/>
    <property type="project" value="TreeGrafter"/>
</dbReference>
<evidence type="ECO:0000313" key="9">
    <source>
        <dbReference type="EMBL" id="SHK50156.1"/>
    </source>
</evidence>
<keyword evidence="6" id="KW-0464">Manganese</keyword>
<keyword evidence="2 6" id="KW-0479">Metal-binding</keyword>
<dbReference type="EMBL" id="FUWU01000008">
    <property type="protein sequence ID" value="SJZ47576.1"/>
    <property type="molecule type" value="Genomic_DNA"/>
</dbReference>
<dbReference type="RefSeq" id="WP_073303321.1">
    <property type="nucleotide sequence ID" value="NZ_FRAW01000008.1"/>
</dbReference>
<dbReference type="GO" id="GO:0008081">
    <property type="term" value="F:phosphoric diester hydrolase activity"/>
    <property type="evidence" value="ECO:0007669"/>
    <property type="project" value="TreeGrafter"/>
</dbReference>
<evidence type="ECO:0000256" key="3">
    <source>
        <dbReference type="ARBA" id="ARBA00022801"/>
    </source>
</evidence>
<dbReference type="Proteomes" id="UP000190449">
    <property type="component" value="Unassembled WGS sequence"/>
</dbReference>
<name>A0A1M6SZQ9_9BACT</name>
<dbReference type="GO" id="GO:0046872">
    <property type="term" value="F:metal ion binding"/>
    <property type="evidence" value="ECO:0007669"/>
    <property type="project" value="UniProtKB-KW"/>
</dbReference>
<feature type="binding site" evidence="6">
    <location>
        <position position="35"/>
    </location>
    <ligand>
        <name>Mg(2+)</name>
        <dbReference type="ChEBI" id="CHEBI:18420"/>
        <label>1</label>
    </ligand>
</feature>
<comment type="cofactor">
    <cofactor evidence="6">
        <name>Mg(2+)</name>
        <dbReference type="ChEBI" id="CHEBI:18420"/>
    </cofactor>
    <cofactor evidence="6">
        <name>Mn(2+)</name>
        <dbReference type="ChEBI" id="CHEBI:29035"/>
    </cofactor>
    <text evidence="6">Probably binds two magnesium or manganese ions per subunit.</text>
</comment>
<evidence type="ECO:0000256" key="5">
    <source>
        <dbReference type="PIRSR" id="PIRSR604808-1"/>
    </source>
</evidence>
<evidence type="ECO:0000313" key="10">
    <source>
        <dbReference type="EMBL" id="SJZ47576.1"/>
    </source>
</evidence>
<accession>A0A1M6SZQ9</accession>
<feature type="binding site" evidence="6">
    <location>
        <position position="246"/>
    </location>
    <ligand>
        <name>Mg(2+)</name>
        <dbReference type="ChEBI" id="CHEBI:18420"/>
        <label>1</label>
    </ligand>
</feature>
<evidence type="ECO:0000256" key="1">
    <source>
        <dbReference type="ARBA" id="ARBA00007092"/>
    </source>
</evidence>
<dbReference type="Pfam" id="PF03372">
    <property type="entry name" value="Exo_endo_phos"/>
    <property type="match status" value="1"/>
</dbReference>
<feature type="site" description="Transition state stabilizer" evidence="7">
    <location>
        <position position="151"/>
    </location>
</feature>
<feature type="binding site" evidence="6">
    <location>
        <position position="247"/>
    </location>
    <ligand>
        <name>Mg(2+)</name>
        <dbReference type="ChEBI" id="CHEBI:18420"/>
        <label>1</label>
    </ligand>
</feature>
<evidence type="ECO:0000256" key="6">
    <source>
        <dbReference type="PIRSR" id="PIRSR604808-2"/>
    </source>
</evidence>